<feature type="compositionally biased region" description="Acidic residues" evidence="1">
    <location>
        <begin position="121"/>
        <end position="134"/>
    </location>
</feature>
<name>A0ABS9ZUE7_9SPHI</name>
<evidence type="ECO:0000313" key="4">
    <source>
        <dbReference type="Proteomes" id="UP001165460"/>
    </source>
</evidence>
<proteinExistence type="predicted"/>
<comment type="caution">
    <text evidence="3">The sequence shown here is derived from an EMBL/GenBank/DDBJ whole genome shotgun (WGS) entry which is preliminary data.</text>
</comment>
<feature type="region of interest" description="Disordered" evidence="1">
    <location>
        <begin position="119"/>
        <end position="160"/>
    </location>
</feature>
<dbReference type="Proteomes" id="UP001165460">
    <property type="component" value="Unassembled WGS sequence"/>
</dbReference>
<keyword evidence="4" id="KW-1185">Reference proteome</keyword>
<gene>
    <name evidence="3" type="ORF">MMF97_05840</name>
</gene>
<evidence type="ECO:0000313" key="3">
    <source>
        <dbReference type="EMBL" id="MCJ0742226.1"/>
    </source>
</evidence>
<sequence>MFSTYKQVVLQTYLRKKAAGSLSFRLLEPTPAGIKEELTQYLNERFDPKKDEQTLELFFGHHESAAAYAKVVRRVEIDKFRPVIKFLKGLTDNPDDKQVHLAALLIDFRERPYEFGKEYSLEEENDPIAENEENIESKDGDPEVEETDGKNPVKEPEEMGENEDIKVRRPFFLKTINKKKSVFTLLLVLLFGSLGFVVSHLTDDKITGKQCMYWKGDHYEAIECDIKLAADIDKIALDTFLLKNFKKITRVDTITERSIGKIWYLKHQKSFDFFTAKGVHPIHKRKLSRLSKIIYDNEIKPLKTAE</sequence>
<evidence type="ECO:0000256" key="1">
    <source>
        <dbReference type="SAM" id="MobiDB-lite"/>
    </source>
</evidence>
<keyword evidence="2" id="KW-0472">Membrane</keyword>
<evidence type="ECO:0000256" key="2">
    <source>
        <dbReference type="SAM" id="Phobius"/>
    </source>
</evidence>
<accession>A0ABS9ZUE7</accession>
<keyword evidence="2" id="KW-1133">Transmembrane helix</keyword>
<dbReference type="RefSeq" id="WP_243360510.1">
    <property type="nucleotide sequence ID" value="NZ_JALGBH010000001.1"/>
</dbReference>
<feature type="transmembrane region" description="Helical" evidence="2">
    <location>
        <begin position="182"/>
        <end position="202"/>
    </location>
</feature>
<reference evidence="3" key="1">
    <citation type="submission" date="2022-03" db="EMBL/GenBank/DDBJ databases">
        <authorList>
            <person name="Woo C.Y."/>
        </authorList>
    </citation>
    <scope>NUCLEOTIDE SEQUENCE</scope>
    <source>
        <strain evidence="3">CYS-01</strain>
    </source>
</reference>
<organism evidence="3 4">
    <name type="scientific">Pedobacter montanisoli</name>
    <dbReference type="NCBI Taxonomy" id="2923277"/>
    <lineage>
        <taxon>Bacteria</taxon>
        <taxon>Pseudomonadati</taxon>
        <taxon>Bacteroidota</taxon>
        <taxon>Sphingobacteriia</taxon>
        <taxon>Sphingobacteriales</taxon>
        <taxon>Sphingobacteriaceae</taxon>
        <taxon>Pedobacter</taxon>
    </lineage>
</organism>
<feature type="compositionally biased region" description="Basic and acidic residues" evidence="1">
    <location>
        <begin position="135"/>
        <end position="160"/>
    </location>
</feature>
<dbReference type="EMBL" id="JALGBH010000001">
    <property type="protein sequence ID" value="MCJ0742226.1"/>
    <property type="molecule type" value="Genomic_DNA"/>
</dbReference>
<protein>
    <submittedName>
        <fullName evidence="3">Uncharacterized protein</fullName>
    </submittedName>
</protein>
<keyword evidence="2" id="KW-0812">Transmembrane</keyword>